<name>A0A662D6K3_UNCAE</name>
<feature type="region of interest" description="Disordered" evidence="1">
    <location>
        <begin position="276"/>
        <end position="297"/>
    </location>
</feature>
<gene>
    <name evidence="3" type="ORF">DRJ04_09535</name>
</gene>
<dbReference type="PROSITE" id="PS51411">
    <property type="entry name" value="PSP1_C"/>
    <property type="match status" value="1"/>
</dbReference>
<dbReference type="PANTHER" id="PTHR43830:SF3">
    <property type="entry name" value="PROTEIN PSP1"/>
    <property type="match status" value="1"/>
</dbReference>
<evidence type="ECO:0000313" key="4">
    <source>
        <dbReference type="Proteomes" id="UP000280417"/>
    </source>
</evidence>
<reference evidence="3 4" key="1">
    <citation type="submission" date="2018-06" db="EMBL/GenBank/DDBJ databases">
        <title>Extensive metabolic versatility and redundancy in microbially diverse, dynamic hydrothermal sediments.</title>
        <authorList>
            <person name="Dombrowski N."/>
            <person name="Teske A."/>
            <person name="Baker B.J."/>
        </authorList>
    </citation>
    <scope>NUCLEOTIDE SEQUENCE [LARGE SCALE GENOMIC DNA]</scope>
    <source>
        <strain evidence="3">B3_G15</strain>
    </source>
</reference>
<dbReference type="GO" id="GO:0005737">
    <property type="term" value="C:cytoplasm"/>
    <property type="evidence" value="ECO:0007669"/>
    <property type="project" value="TreeGrafter"/>
</dbReference>
<dbReference type="EMBL" id="QMQA01000342">
    <property type="protein sequence ID" value="RLE09940.1"/>
    <property type="molecule type" value="Genomic_DNA"/>
</dbReference>
<dbReference type="InterPro" id="IPR007557">
    <property type="entry name" value="PSP1_C"/>
</dbReference>
<dbReference type="NCBIfam" id="NF041131">
    <property type="entry name" value="RicT_YaaT_fam"/>
    <property type="match status" value="1"/>
</dbReference>
<organism evidence="3 4">
    <name type="scientific">Aerophobetes bacterium</name>
    <dbReference type="NCBI Taxonomy" id="2030807"/>
    <lineage>
        <taxon>Bacteria</taxon>
        <taxon>Candidatus Aerophobota</taxon>
    </lineage>
</organism>
<dbReference type="Proteomes" id="UP000280417">
    <property type="component" value="Unassembled WGS sequence"/>
</dbReference>
<dbReference type="PANTHER" id="PTHR43830">
    <property type="entry name" value="PROTEIN PSP1"/>
    <property type="match status" value="1"/>
</dbReference>
<protein>
    <recommendedName>
        <fullName evidence="2">PSP1 C-terminal domain-containing protein</fullName>
    </recommendedName>
</protein>
<sequence>MSDKNYVVSRILYNIETCFSETDIKDLKKGDLIVIETDNGPEIARVSGYSKNVPEGITIRKFIRKCTEEDLRKREENLKREKHAFNITLDKIKKHGLDMKLVSVHYFLDDTKILFNFTADERVDFRELVKDLASVFKRRIELRQIGARDEAKIVKGFGICGRTFCCHTIKHQLQPVTIKMAKDQNLTLNSSKISGACGRLLCCLAHEHEIYCQVKNMFPPEGTTFRYDGKMVTLEEINVIKMSAILKTEDSINIEVKLQELEKILKEQNILSRDEACNQTAETEKDTDEKDIVMEED</sequence>
<comment type="caution">
    <text evidence="3">The sequence shown here is derived from an EMBL/GenBank/DDBJ whole genome shotgun (WGS) entry which is preliminary data.</text>
</comment>
<dbReference type="Pfam" id="PF04468">
    <property type="entry name" value="PSP1"/>
    <property type="match status" value="1"/>
</dbReference>
<evidence type="ECO:0000313" key="3">
    <source>
        <dbReference type="EMBL" id="RLE09940.1"/>
    </source>
</evidence>
<evidence type="ECO:0000259" key="2">
    <source>
        <dbReference type="PROSITE" id="PS51411"/>
    </source>
</evidence>
<accession>A0A662D6K3</accession>
<proteinExistence type="predicted"/>
<dbReference type="AlphaFoldDB" id="A0A662D6K3"/>
<feature type="domain" description="PSP1 C-terminal" evidence="2">
    <location>
        <begin position="60"/>
        <end position="145"/>
    </location>
</feature>
<dbReference type="InterPro" id="IPR047767">
    <property type="entry name" value="PSP1-like"/>
</dbReference>
<evidence type="ECO:0000256" key="1">
    <source>
        <dbReference type="SAM" id="MobiDB-lite"/>
    </source>
</evidence>